<accession>X1PSP8</accession>
<sequence>TAKCMEFSAGRDIDRATIKDASELSKTAIKELGKNKIVFTQDALSDPQFNIKKSVILNQIHSLLCIASGVNPLISLFISLAHLFEKKLASTGISLTLSLNVGTSILKTLMR</sequence>
<keyword evidence="1" id="KW-1133">Transmembrane helix</keyword>
<organism evidence="2">
    <name type="scientific">marine sediment metagenome</name>
    <dbReference type="NCBI Taxonomy" id="412755"/>
    <lineage>
        <taxon>unclassified sequences</taxon>
        <taxon>metagenomes</taxon>
        <taxon>ecological metagenomes</taxon>
    </lineage>
</organism>
<comment type="caution">
    <text evidence="2">The sequence shown here is derived from an EMBL/GenBank/DDBJ whole genome shotgun (WGS) entry which is preliminary data.</text>
</comment>
<feature type="transmembrane region" description="Helical" evidence="1">
    <location>
        <begin position="88"/>
        <end position="106"/>
    </location>
</feature>
<evidence type="ECO:0000313" key="2">
    <source>
        <dbReference type="EMBL" id="GAI58873.1"/>
    </source>
</evidence>
<feature type="transmembrane region" description="Helical" evidence="1">
    <location>
        <begin position="60"/>
        <end position="82"/>
    </location>
</feature>
<gene>
    <name evidence="2" type="ORF">S06H3_54020</name>
</gene>
<feature type="non-terminal residue" evidence="2">
    <location>
        <position position="1"/>
    </location>
</feature>
<keyword evidence="1" id="KW-0472">Membrane</keyword>
<name>X1PSP8_9ZZZZ</name>
<dbReference type="AlphaFoldDB" id="X1PSP8"/>
<proteinExistence type="predicted"/>
<evidence type="ECO:0000256" key="1">
    <source>
        <dbReference type="SAM" id="Phobius"/>
    </source>
</evidence>
<keyword evidence="1" id="KW-0812">Transmembrane</keyword>
<reference evidence="2" key="1">
    <citation type="journal article" date="2014" name="Front. Microbiol.">
        <title>High frequency of phylogenetically diverse reductive dehalogenase-homologous genes in deep subseafloor sedimentary metagenomes.</title>
        <authorList>
            <person name="Kawai M."/>
            <person name="Futagami T."/>
            <person name="Toyoda A."/>
            <person name="Takaki Y."/>
            <person name="Nishi S."/>
            <person name="Hori S."/>
            <person name="Arai W."/>
            <person name="Tsubouchi T."/>
            <person name="Morono Y."/>
            <person name="Uchiyama I."/>
            <person name="Ito T."/>
            <person name="Fujiyama A."/>
            <person name="Inagaki F."/>
            <person name="Takami H."/>
        </authorList>
    </citation>
    <scope>NUCLEOTIDE SEQUENCE</scope>
    <source>
        <strain evidence="2">Expedition CK06-06</strain>
    </source>
</reference>
<protein>
    <submittedName>
        <fullName evidence="2">Uncharacterized protein</fullName>
    </submittedName>
</protein>
<dbReference type="EMBL" id="BARV01034503">
    <property type="protein sequence ID" value="GAI58873.1"/>
    <property type="molecule type" value="Genomic_DNA"/>
</dbReference>